<reference evidence="2" key="1">
    <citation type="submission" date="2023-03" db="EMBL/GenBank/DDBJ databases">
        <title>Near-Complete genome sequence of Lipomyces tetrasporous NRRL Y-64009, an oleaginous yeast capable of growing on lignocellulosic hydrolysates.</title>
        <authorList>
            <consortium name="Lawrence Berkeley National Laboratory"/>
            <person name="Jagtap S.S."/>
            <person name="Liu J.-J."/>
            <person name="Walukiewicz H.E."/>
            <person name="Pangilinan J."/>
            <person name="Lipzen A."/>
            <person name="Ahrendt S."/>
            <person name="Koriabine M."/>
            <person name="Cobaugh K."/>
            <person name="Salamov A."/>
            <person name="Yoshinaga Y."/>
            <person name="Ng V."/>
            <person name="Daum C."/>
            <person name="Grigoriev I.V."/>
            <person name="Slininger P.J."/>
            <person name="Dien B.S."/>
            <person name="Jin Y.-S."/>
            <person name="Rao C.V."/>
        </authorList>
    </citation>
    <scope>NUCLEOTIDE SEQUENCE</scope>
    <source>
        <strain evidence="2">NRRL Y-64009</strain>
    </source>
</reference>
<evidence type="ECO:0000313" key="2">
    <source>
        <dbReference type="EMBL" id="KAJ8096663.1"/>
    </source>
</evidence>
<dbReference type="Gene3D" id="3.10.450.50">
    <property type="match status" value="1"/>
</dbReference>
<dbReference type="EMBL" id="JARPMG010000013">
    <property type="protein sequence ID" value="KAJ8096663.1"/>
    <property type="molecule type" value="Genomic_DNA"/>
</dbReference>
<feature type="domain" description="Scytalone dehydratase-like" evidence="1">
    <location>
        <begin position="1"/>
        <end position="46"/>
    </location>
</feature>
<dbReference type="Pfam" id="PF02982">
    <property type="entry name" value="Scytalone_dh"/>
    <property type="match status" value="1"/>
</dbReference>
<accession>A0AAD7QKB8</accession>
<keyword evidence="3" id="KW-1185">Reference proteome</keyword>
<organism evidence="2 3">
    <name type="scientific">Lipomyces tetrasporus</name>
    <dbReference type="NCBI Taxonomy" id="54092"/>
    <lineage>
        <taxon>Eukaryota</taxon>
        <taxon>Fungi</taxon>
        <taxon>Dikarya</taxon>
        <taxon>Ascomycota</taxon>
        <taxon>Saccharomycotina</taxon>
        <taxon>Lipomycetes</taxon>
        <taxon>Lipomycetales</taxon>
        <taxon>Lipomycetaceae</taxon>
        <taxon>Lipomyces</taxon>
    </lineage>
</organism>
<dbReference type="Proteomes" id="UP001217417">
    <property type="component" value="Unassembled WGS sequence"/>
</dbReference>
<comment type="caution">
    <text evidence="2">The sequence shown here is derived from an EMBL/GenBank/DDBJ whole genome shotgun (WGS) entry which is preliminary data.</text>
</comment>
<dbReference type="InterPro" id="IPR049884">
    <property type="entry name" value="Scytalone_dh"/>
</dbReference>
<name>A0AAD7QKB8_9ASCO</name>
<protein>
    <submittedName>
        <fullName evidence="2">Scytalone dehydratase-domain-containing protein</fullName>
    </submittedName>
</protein>
<sequence length="72" mass="8160">MPVEQFIAMASGTQFLGNPLLKTQHFIGLSRWEKTSESEVVGRHQGSWSSSEVHMMSRARQWLSKVTLTAVR</sequence>
<evidence type="ECO:0000313" key="3">
    <source>
        <dbReference type="Proteomes" id="UP001217417"/>
    </source>
</evidence>
<dbReference type="GeneID" id="80883994"/>
<gene>
    <name evidence="2" type="ORF">POJ06DRAFT_263076</name>
</gene>
<dbReference type="AlphaFoldDB" id="A0AAD7QKB8"/>
<proteinExistence type="predicted"/>
<evidence type="ECO:0000259" key="1">
    <source>
        <dbReference type="Pfam" id="PF02982"/>
    </source>
</evidence>
<dbReference type="RefSeq" id="XP_056040113.1">
    <property type="nucleotide sequence ID" value="XM_056188828.1"/>
</dbReference>